<keyword evidence="9" id="KW-1185">Reference proteome</keyword>
<dbReference type="PROSITE" id="PS51296">
    <property type="entry name" value="RIESKE"/>
    <property type="match status" value="1"/>
</dbReference>
<evidence type="ECO:0000256" key="4">
    <source>
        <dbReference type="ARBA" id="ARBA00023004"/>
    </source>
</evidence>
<evidence type="ECO:0000313" key="9">
    <source>
        <dbReference type="Proteomes" id="UP000642819"/>
    </source>
</evidence>
<evidence type="ECO:0000256" key="6">
    <source>
        <dbReference type="ARBA" id="ARBA00023063"/>
    </source>
</evidence>
<name>A0ABQ3GIK7_9MICC</name>
<dbReference type="Proteomes" id="UP000642819">
    <property type="component" value="Unassembled WGS sequence"/>
</dbReference>
<keyword evidence="4" id="KW-0408">Iron</keyword>
<dbReference type="Pfam" id="PF13806">
    <property type="entry name" value="Rieske_2"/>
    <property type="match status" value="1"/>
</dbReference>
<keyword evidence="2" id="KW-0479">Metal-binding</keyword>
<evidence type="ECO:0000256" key="1">
    <source>
        <dbReference type="ARBA" id="ARBA00022714"/>
    </source>
</evidence>
<dbReference type="NCBIfam" id="TIGR02378">
    <property type="entry name" value="nirD_assim_sml"/>
    <property type="match status" value="1"/>
</dbReference>
<reference evidence="9" key="1">
    <citation type="journal article" date="2019" name="Int. J. Syst. Evol. Microbiol.">
        <title>The Global Catalogue of Microorganisms (GCM) 10K type strain sequencing project: providing services to taxonomists for standard genome sequencing and annotation.</title>
        <authorList>
            <consortium name="The Broad Institute Genomics Platform"/>
            <consortium name="The Broad Institute Genome Sequencing Center for Infectious Disease"/>
            <person name="Wu L."/>
            <person name="Ma J."/>
        </authorList>
    </citation>
    <scope>NUCLEOTIDE SEQUENCE [LARGE SCALE GENOMIC DNA]</scope>
    <source>
        <strain evidence="9">KCTC 19466</strain>
    </source>
</reference>
<gene>
    <name evidence="8" type="ORF">GCM10008096_17060</name>
</gene>
<feature type="domain" description="Rieske" evidence="7">
    <location>
        <begin position="32"/>
        <end position="136"/>
    </location>
</feature>
<proteinExistence type="predicted"/>
<sequence length="139" mass="15094">MPDPERSTTRATTEEPDMTILIDEAAHVSTWVEACWLDDLKPGWGEAAWIDGTQIALLRFADGSLFAVTQKCPGTGAQVMSRGIMGSRSVDGEIVKTIASPLHKEVYRLDTGDCLNADDVDLLVYPVRVESSRVMVGLG</sequence>
<comment type="caution">
    <text evidence="8">The sequence shown here is derived from an EMBL/GenBank/DDBJ whole genome shotgun (WGS) entry which is preliminary data.</text>
</comment>
<evidence type="ECO:0000256" key="3">
    <source>
        <dbReference type="ARBA" id="ARBA00023002"/>
    </source>
</evidence>
<evidence type="ECO:0000256" key="5">
    <source>
        <dbReference type="ARBA" id="ARBA00023014"/>
    </source>
</evidence>
<keyword evidence="6" id="KW-0534">Nitrate assimilation</keyword>
<protein>
    <submittedName>
        <fullName evidence="8">Ferredoxin</fullName>
    </submittedName>
</protein>
<evidence type="ECO:0000259" key="7">
    <source>
        <dbReference type="PROSITE" id="PS51296"/>
    </source>
</evidence>
<keyword evidence="5" id="KW-0411">Iron-sulfur</keyword>
<dbReference type="InterPro" id="IPR017881">
    <property type="entry name" value="NirD"/>
</dbReference>
<evidence type="ECO:0000256" key="2">
    <source>
        <dbReference type="ARBA" id="ARBA00022723"/>
    </source>
</evidence>
<dbReference type="Gene3D" id="2.102.10.10">
    <property type="entry name" value="Rieske [2Fe-2S] iron-sulphur domain"/>
    <property type="match status" value="1"/>
</dbReference>
<keyword evidence="1" id="KW-0001">2Fe-2S</keyword>
<dbReference type="InterPro" id="IPR036922">
    <property type="entry name" value="Rieske_2Fe-2S_sf"/>
</dbReference>
<dbReference type="PROSITE" id="PS51300">
    <property type="entry name" value="NIRD"/>
    <property type="match status" value="1"/>
</dbReference>
<dbReference type="InterPro" id="IPR012748">
    <property type="entry name" value="Rieske-like_NirD"/>
</dbReference>
<keyword evidence="3" id="KW-0560">Oxidoreductase</keyword>
<accession>A0ABQ3GIK7</accession>
<dbReference type="EMBL" id="BMXK01000006">
    <property type="protein sequence ID" value="GHD06743.1"/>
    <property type="molecule type" value="Genomic_DNA"/>
</dbReference>
<evidence type="ECO:0000313" key="8">
    <source>
        <dbReference type="EMBL" id="GHD06743.1"/>
    </source>
</evidence>
<dbReference type="PANTHER" id="PTHR40562">
    <property type="match status" value="1"/>
</dbReference>
<dbReference type="SUPFAM" id="SSF50022">
    <property type="entry name" value="ISP domain"/>
    <property type="match status" value="1"/>
</dbReference>
<organism evidence="8 9">
    <name type="scientific">Zhihengliuella salsuginis</name>
    <dbReference type="NCBI Taxonomy" id="578222"/>
    <lineage>
        <taxon>Bacteria</taxon>
        <taxon>Bacillati</taxon>
        <taxon>Actinomycetota</taxon>
        <taxon>Actinomycetes</taxon>
        <taxon>Micrococcales</taxon>
        <taxon>Micrococcaceae</taxon>
        <taxon>Zhihengliuella</taxon>
    </lineage>
</organism>
<dbReference type="CDD" id="cd03529">
    <property type="entry name" value="Rieske_NirD"/>
    <property type="match status" value="1"/>
</dbReference>
<dbReference type="PANTHER" id="PTHR40562:SF1">
    <property type="entry name" value="NITRITE REDUCTASE (NADH) SMALL SUBUNIT"/>
    <property type="match status" value="1"/>
</dbReference>
<dbReference type="InterPro" id="IPR017941">
    <property type="entry name" value="Rieske_2Fe-2S"/>
</dbReference>